<dbReference type="OrthoDB" id="351106at2"/>
<gene>
    <name evidence="1" type="ORF">BCO_0023200</name>
</gene>
<dbReference type="HOGENOM" id="CLU_1243350_0_0_12"/>
<protein>
    <recommendedName>
        <fullName evidence="3">Antigen P35</fullName>
    </recommendedName>
</protein>
<proteinExistence type="predicted"/>
<evidence type="ECO:0008006" key="3">
    <source>
        <dbReference type="Google" id="ProtNLM"/>
    </source>
</evidence>
<reference evidence="1" key="1">
    <citation type="submission" date="2013-04" db="EMBL/GenBank/DDBJ databases">
        <title>Comparative Genomics of Relapsing Fever Spirochetes.</title>
        <authorList>
            <person name="Schwan T.G."/>
            <person name="Raffel S.J."/>
            <person name="Porcella S.F."/>
            <person name="Martens C.A."/>
            <person name="Bruno D.P."/>
            <person name="Ricklefs S.M."/>
            <person name="Barbian K.B."/>
        </authorList>
    </citation>
    <scope>NUCLEOTIDE SEQUENCE</scope>
    <source>
        <strain evidence="1">Co53</strain>
        <plasmid evidence="1">unnamed</plasmid>
    </source>
</reference>
<dbReference type="EMBL" id="CP005746">
    <property type="protein sequence ID" value="AHH11128.1"/>
    <property type="molecule type" value="Genomic_DNA"/>
</dbReference>
<dbReference type="Proteomes" id="UP000019330">
    <property type="component" value="Plasmid unnamed"/>
</dbReference>
<evidence type="ECO:0000313" key="1">
    <source>
        <dbReference type="EMBL" id="AHH11128.1"/>
    </source>
</evidence>
<keyword evidence="2" id="KW-1185">Reference proteome</keyword>
<organism evidence="1">
    <name type="scientific">Borrelia coriaceae ATCC 43381</name>
    <dbReference type="NCBI Taxonomy" id="1408429"/>
    <lineage>
        <taxon>Bacteria</taxon>
        <taxon>Pseudomonadati</taxon>
        <taxon>Spirochaetota</taxon>
        <taxon>Spirochaetia</taxon>
        <taxon>Spirochaetales</taxon>
        <taxon>Borreliaceae</taxon>
        <taxon>Borrelia</taxon>
    </lineage>
</organism>
<dbReference type="RefSeq" id="WP_025408479.1">
    <property type="nucleotide sequence ID" value="NZ_CP005746.1"/>
</dbReference>
<geneLocation type="plasmid" evidence="1 2">
    <name>unnamed</name>
</geneLocation>
<name>W5SWQ3_9SPIR</name>
<keyword evidence="1" id="KW-0614">Plasmid</keyword>
<dbReference type="AlphaFoldDB" id="W5SWQ3"/>
<dbReference type="PROSITE" id="PS51257">
    <property type="entry name" value="PROKAR_LIPOPROTEIN"/>
    <property type="match status" value="1"/>
</dbReference>
<evidence type="ECO:0000313" key="2">
    <source>
        <dbReference type="Proteomes" id="UP000019330"/>
    </source>
</evidence>
<accession>W5SWQ3</accession>
<sequence length="230" mass="26158">MKKIWVVLSVFVIALILAILSCEPTSMSQADIAARNKAYGELKEIVKTYRDDFNNKVANFKKDNPEFNIPFDRFGPVFERMEAKVSVYASVGYDLRAIERLEGIFKNLDLKADYTIGDTKVVYDILYLLKEITEPIDEILNVYLSDTHLSEIGTSKDAGTISIITFNLKRAKTSERDLVLQMMDRILAIDLTSSKQVVLQKLKEIIDDGLLNAGVRFVREIARRISKIVK</sequence>